<proteinExistence type="predicted"/>
<gene>
    <name evidence="3" type="ORF">N5C97_13350</name>
    <name evidence="4" type="ORF">N5J46_15460</name>
    <name evidence="2" type="ORF">N7566_17340</name>
</gene>
<dbReference type="EMBL" id="JAOECG010000046">
    <property type="protein sequence ID" value="MDG9788714.1"/>
    <property type="molecule type" value="Genomic_DNA"/>
</dbReference>
<protein>
    <submittedName>
        <fullName evidence="3">Uncharacterized protein</fullName>
    </submittedName>
</protein>
<dbReference type="Proteomes" id="UP001162261">
    <property type="component" value="Unassembled WGS sequence"/>
</dbReference>
<feature type="compositionally biased region" description="Polar residues" evidence="1">
    <location>
        <begin position="11"/>
        <end position="24"/>
    </location>
</feature>
<evidence type="ECO:0000313" key="2">
    <source>
        <dbReference type="EMBL" id="MDG9788714.1"/>
    </source>
</evidence>
<dbReference type="AlphaFoldDB" id="A0AA42SF57"/>
<feature type="region of interest" description="Disordered" evidence="1">
    <location>
        <begin position="1"/>
        <end position="25"/>
    </location>
</feature>
<evidence type="ECO:0000313" key="4">
    <source>
        <dbReference type="EMBL" id="MDH2173796.1"/>
    </source>
</evidence>
<sequence>MHAAHPFESEPATSAPHTADQRTQPWGYLPYSHWVLGIMLA</sequence>
<dbReference type="EMBL" id="JAOCLH010000041">
    <property type="protein sequence ID" value="MDH2173796.1"/>
    <property type="molecule type" value="Genomic_DNA"/>
</dbReference>
<dbReference type="EMBL" id="JAOCCL010000040">
    <property type="protein sequence ID" value="MDH0827450.1"/>
    <property type="molecule type" value="Genomic_DNA"/>
</dbReference>
<evidence type="ECO:0000313" key="3">
    <source>
        <dbReference type="EMBL" id="MDH0827450.1"/>
    </source>
</evidence>
<organism evidence="3 5">
    <name type="scientific">Acinetobacter johnsonii</name>
    <dbReference type="NCBI Taxonomy" id="40214"/>
    <lineage>
        <taxon>Bacteria</taxon>
        <taxon>Pseudomonadati</taxon>
        <taxon>Pseudomonadota</taxon>
        <taxon>Gammaproteobacteria</taxon>
        <taxon>Moraxellales</taxon>
        <taxon>Moraxellaceae</taxon>
        <taxon>Acinetobacter</taxon>
    </lineage>
</organism>
<evidence type="ECO:0000313" key="5">
    <source>
        <dbReference type="Proteomes" id="UP001160116"/>
    </source>
</evidence>
<evidence type="ECO:0000256" key="1">
    <source>
        <dbReference type="SAM" id="MobiDB-lite"/>
    </source>
</evidence>
<dbReference type="Proteomes" id="UP001160116">
    <property type="component" value="Unassembled WGS sequence"/>
</dbReference>
<name>A0AA42SF57_ACIJO</name>
<reference evidence="3" key="1">
    <citation type="submission" date="2022-09" db="EMBL/GenBank/DDBJ databases">
        <title>Intensive care unit water sources are persistently colonized with multi-drug resistant bacteria and are the site of extensive horizontal gene transfer of antibiotic resistance genes.</title>
        <authorList>
            <person name="Diorio-Toth L."/>
        </authorList>
    </citation>
    <scope>NUCLEOTIDE SEQUENCE</scope>
    <source>
        <strain evidence="4">GD03649</strain>
        <strain evidence="3">GD03885</strain>
        <strain evidence="2">GD04065</strain>
    </source>
</reference>
<dbReference type="Proteomes" id="UP001157887">
    <property type="component" value="Unassembled WGS sequence"/>
</dbReference>
<comment type="caution">
    <text evidence="3">The sequence shown here is derived from an EMBL/GenBank/DDBJ whole genome shotgun (WGS) entry which is preliminary data.</text>
</comment>
<dbReference type="RefSeq" id="WP_256380712.1">
    <property type="nucleotide sequence ID" value="NZ_CANMLB010000011.1"/>
</dbReference>
<accession>A0AA42SF57</accession>